<name>A0ABX8V459_9BACT</name>
<organism evidence="2 3">
    <name type="scientific">Candidatus Rhabdochlamydia oedothoracis</name>
    <dbReference type="NCBI Taxonomy" id="2720720"/>
    <lineage>
        <taxon>Bacteria</taxon>
        <taxon>Pseudomonadati</taxon>
        <taxon>Chlamydiota</taxon>
        <taxon>Chlamydiia</taxon>
        <taxon>Parachlamydiales</taxon>
        <taxon>Candidatus Rhabdochlamydiaceae</taxon>
        <taxon>Candidatus Rhabdochlamydia</taxon>
    </lineage>
</organism>
<dbReference type="Proteomes" id="UP000826014">
    <property type="component" value="Chromosome"/>
</dbReference>
<evidence type="ECO:0000313" key="3">
    <source>
        <dbReference type="Proteomes" id="UP000826014"/>
    </source>
</evidence>
<dbReference type="RefSeq" id="WP_215216483.1">
    <property type="nucleotide sequence ID" value="NZ_CP075587.1"/>
</dbReference>
<protein>
    <recommendedName>
        <fullName evidence="1">DUF4277 domain-containing protein</fullName>
    </recommendedName>
</protein>
<feature type="domain" description="DUF4277" evidence="1">
    <location>
        <begin position="10"/>
        <end position="39"/>
    </location>
</feature>
<dbReference type="InterPro" id="IPR025457">
    <property type="entry name" value="DUF4277"/>
</dbReference>
<keyword evidence="3" id="KW-1185">Reference proteome</keyword>
<accession>A0ABX8V459</accession>
<evidence type="ECO:0000259" key="1">
    <source>
        <dbReference type="Pfam" id="PF14104"/>
    </source>
</evidence>
<proteinExistence type="predicted"/>
<dbReference type="Pfam" id="PF14104">
    <property type="entry name" value="DUF4277"/>
    <property type="match status" value="1"/>
</dbReference>
<evidence type="ECO:0000313" key="2">
    <source>
        <dbReference type="EMBL" id="QYF49282.1"/>
    </source>
</evidence>
<sequence>MVEVSEGEIQTTVMDHHGLVAAICQDLKIAERIDNRLPSGACLEKRQFKSMG</sequence>
<dbReference type="EMBL" id="CP075587">
    <property type="protein sequence ID" value="QYF49282.1"/>
    <property type="molecule type" value="Genomic_DNA"/>
</dbReference>
<gene>
    <name evidence="2" type="ORF">RHABOEDO_001589</name>
</gene>
<reference evidence="2 3" key="1">
    <citation type="journal article" date="2022" name="bioRxiv">
        <title>Ecology and evolution of chlamydial symbionts of arthropods.</title>
        <authorList>
            <person name="Halter T."/>
            <person name="Koestlbacher S."/>
            <person name="Collingro A."/>
            <person name="Sixt B.S."/>
            <person name="Toenshoff E.R."/>
            <person name="Hendrickx F."/>
            <person name="Kostanjsek R."/>
            <person name="Horn M."/>
        </authorList>
    </citation>
    <scope>NUCLEOTIDE SEQUENCE [LARGE SCALE GENOMIC DNA]</scope>
    <source>
        <strain evidence="2">W744xW776</strain>
    </source>
</reference>